<name>A0A2S2DD68_9BURK</name>
<evidence type="ECO:0000256" key="1">
    <source>
        <dbReference type="SAM" id="Phobius"/>
    </source>
</evidence>
<evidence type="ECO:0000313" key="3">
    <source>
        <dbReference type="Proteomes" id="UP000245820"/>
    </source>
</evidence>
<feature type="transmembrane region" description="Helical" evidence="1">
    <location>
        <begin position="248"/>
        <end position="266"/>
    </location>
</feature>
<feature type="transmembrane region" description="Helical" evidence="1">
    <location>
        <begin position="124"/>
        <end position="143"/>
    </location>
</feature>
<keyword evidence="1" id="KW-1133">Transmembrane helix</keyword>
<protein>
    <submittedName>
        <fullName evidence="2">Uncharacterized protein</fullName>
    </submittedName>
</protein>
<dbReference type="OrthoDB" id="5520726at2"/>
<feature type="transmembrane region" description="Helical" evidence="1">
    <location>
        <begin position="286"/>
        <end position="307"/>
    </location>
</feature>
<sequence length="394" mass="40736">MRASLRRSVADVTCRVLQAALPSPLQPWGLAVRCETADIADDTEALRYALESFYGLMPRALAWYLLRPFASLTGDGAPFHGDSIMMNLYHATIRRPRVAGVACAIGAVTLGLVHMALAGAPTRYLGINACALLLGLALLALLGRTSAGGRRLTSAAILMMAGALLSTALLGHSVEGAARWVRLGGFSVQPSLILLPAMLVAFARCRSAIATTGMIAAAVALAIQPDRAMAGMLAVGLAVLAIGRRDRFVVTALGASIAGFAITLARSDTLMAVPFVDGILHSSFQVHPLAGAAVVGGSILLLVPAVIGWHRDPSNRASHAVFGALWLAAIVAAALGNYPTPIVGYGSSAIIGYALALLALPTLLPAHGEASSQVDGDADTAAPDRHLFEHLLPT</sequence>
<feature type="transmembrane region" description="Helical" evidence="1">
    <location>
        <begin position="155"/>
        <end position="174"/>
    </location>
</feature>
<feature type="transmembrane region" description="Helical" evidence="1">
    <location>
        <begin position="319"/>
        <end position="336"/>
    </location>
</feature>
<dbReference type="AlphaFoldDB" id="A0A2S2DD68"/>
<feature type="transmembrane region" description="Helical" evidence="1">
    <location>
        <begin position="98"/>
        <end position="118"/>
    </location>
</feature>
<keyword evidence="1" id="KW-0472">Membrane</keyword>
<keyword evidence="1" id="KW-0812">Transmembrane</keyword>
<evidence type="ECO:0000313" key="2">
    <source>
        <dbReference type="EMBL" id="AWL03292.1"/>
    </source>
</evidence>
<accession>A0A2S2DD68</accession>
<dbReference type="Proteomes" id="UP000245820">
    <property type="component" value="Chromosome"/>
</dbReference>
<dbReference type="KEGG" id="mtim:DIR46_01705"/>
<dbReference type="EMBL" id="CP029343">
    <property type="protein sequence ID" value="AWL03292.1"/>
    <property type="molecule type" value="Genomic_DNA"/>
</dbReference>
<feature type="transmembrane region" description="Helical" evidence="1">
    <location>
        <begin position="342"/>
        <end position="364"/>
    </location>
</feature>
<reference evidence="2 3" key="1">
    <citation type="submission" date="2018-05" db="EMBL/GenBank/DDBJ databases">
        <title>Complete genome sequence of Massilia oculi sp. nov. CCUG 43427T (=DSM 26321T), the type strain of M. oculi, and comparison with genome sequences of other Massilia strains.</title>
        <authorList>
            <person name="Zhu B."/>
        </authorList>
    </citation>
    <scope>NUCLEOTIDE SEQUENCE [LARGE SCALE GENOMIC DNA]</scope>
    <source>
        <strain evidence="2 3">CCUG 43427</strain>
    </source>
</reference>
<proteinExistence type="predicted"/>
<organism evidence="2 3">
    <name type="scientific">Massilia oculi</name>
    <dbReference type="NCBI Taxonomy" id="945844"/>
    <lineage>
        <taxon>Bacteria</taxon>
        <taxon>Pseudomonadati</taxon>
        <taxon>Pseudomonadota</taxon>
        <taxon>Betaproteobacteria</taxon>
        <taxon>Burkholderiales</taxon>
        <taxon>Oxalobacteraceae</taxon>
        <taxon>Telluria group</taxon>
        <taxon>Massilia</taxon>
    </lineage>
</organism>
<keyword evidence="3" id="KW-1185">Reference proteome</keyword>
<gene>
    <name evidence="2" type="ORF">DIR46_01705</name>
</gene>